<gene>
    <name evidence="8" type="primary">STI1</name>
    <name evidence="8" type="ORF">H4R20_001757</name>
</gene>
<feature type="compositionally biased region" description="Basic and acidic residues" evidence="6">
    <location>
        <begin position="229"/>
        <end position="239"/>
    </location>
</feature>
<dbReference type="InterPro" id="IPR006636">
    <property type="entry name" value="STI1_HS-bd"/>
</dbReference>
<dbReference type="InterPro" id="IPR041243">
    <property type="entry name" value="STI1/HOP_DP"/>
</dbReference>
<keyword evidence="9" id="KW-1185">Reference proteome</keyword>
<dbReference type="FunFam" id="1.25.40.10:FF:000010">
    <property type="entry name" value="Stress-induced phosphoprotein 1"/>
    <property type="match status" value="1"/>
</dbReference>
<sequence length="576" mass="63847">MSTANELKAKGNDAFAAGNHEEAVKLFTQAIELDPTNHVLYSNRSASLSSLKKYEDALKDAKETTKLMPNWPKGYSREGSALFGLGRFSDARDAYEAGLKHDPENALLKKGLADTEAALNAGSGDGGLDDFSKNMSNAFQDENLWAKLAGNSQTASFLADQSFVAKIKDIQANQDNMRKYADDQRIMIAMLTLMGMGDMISQTAPSGSTAEFAVPKSSSPPPPPPASAPKKEEKSKASDTAKSVELTKEQKEAEEAKAQGNAAYKARKFDEALESYSKAIELNPEDITYYNNKSAVYYEMGKLDECIETAEKAIEVGREYRAEYKHIAKALGRIGTAYAKKEDLDNAIQYYNRSLTEHRTADVLNKLRTLEKLRKLRAEEAYRDEGKSNEARERGNELFKAGKYAEAQAEYSEAIKRNPDDVRSYSNRAACLTKLVAIPDAIKDCDTCISIDPTFVKAYIRKANALFLMREYAEALDALEEVKTRDTEKKNTAEADQLEYKCYNAINEQNARLSPEEALKRAQENPRIASILANPVMQNILQQMQSDPRAAREHLKNPAVASNLRKLIAAGIVRMG</sequence>
<dbReference type="SMART" id="SM00727">
    <property type="entry name" value="STI1"/>
    <property type="match status" value="2"/>
</dbReference>
<keyword evidence="2" id="KW-0963">Cytoplasm</keyword>
<reference evidence="8" key="1">
    <citation type="submission" date="2022-07" db="EMBL/GenBank/DDBJ databases">
        <title>Phylogenomic reconstructions and comparative analyses of Kickxellomycotina fungi.</title>
        <authorList>
            <person name="Reynolds N.K."/>
            <person name="Stajich J.E."/>
            <person name="Barry K."/>
            <person name="Grigoriev I.V."/>
            <person name="Crous P."/>
            <person name="Smith M.E."/>
        </authorList>
    </citation>
    <scope>NUCLEOTIDE SEQUENCE</scope>
    <source>
        <strain evidence="8">NRRL 1565</strain>
    </source>
</reference>
<accession>A0A9W8HZ01</accession>
<dbReference type="Pfam" id="PF07719">
    <property type="entry name" value="TPR_2"/>
    <property type="match status" value="2"/>
</dbReference>
<proteinExistence type="predicted"/>
<dbReference type="Gene3D" id="1.25.40.10">
    <property type="entry name" value="Tetratricopeptide repeat domain"/>
    <property type="match status" value="3"/>
</dbReference>
<dbReference type="InterPro" id="IPR013105">
    <property type="entry name" value="TPR_2"/>
</dbReference>
<evidence type="ECO:0000313" key="8">
    <source>
        <dbReference type="EMBL" id="KAJ2806240.1"/>
    </source>
</evidence>
<dbReference type="Pfam" id="PF17830">
    <property type="entry name" value="STI1-HOP_DP"/>
    <property type="match status" value="2"/>
</dbReference>
<comment type="subcellular location">
    <subcellularLocation>
        <location evidence="1">Cytoplasm</location>
    </subcellularLocation>
</comment>
<dbReference type="AlphaFoldDB" id="A0A9W8HZ01"/>
<feature type="repeat" description="TPR" evidence="5">
    <location>
        <begin position="4"/>
        <end position="37"/>
    </location>
</feature>
<evidence type="ECO:0000256" key="5">
    <source>
        <dbReference type="PROSITE-ProRule" id="PRU00339"/>
    </source>
</evidence>
<dbReference type="PANTHER" id="PTHR22904">
    <property type="entry name" value="TPR REPEAT CONTAINING PROTEIN"/>
    <property type="match status" value="1"/>
</dbReference>
<organism evidence="8 9">
    <name type="scientific">Coemansia guatemalensis</name>
    <dbReference type="NCBI Taxonomy" id="2761395"/>
    <lineage>
        <taxon>Eukaryota</taxon>
        <taxon>Fungi</taxon>
        <taxon>Fungi incertae sedis</taxon>
        <taxon>Zoopagomycota</taxon>
        <taxon>Kickxellomycotina</taxon>
        <taxon>Kickxellomycetes</taxon>
        <taxon>Kickxellales</taxon>
        <taxon>Kickxellaceae</taxon>
        <taxon>Coemansia</taxon>
    </lineage>
</organism>
<comment type="caution">
    <text evidence="8">The sequence shown here is derived from an EMBL/GenBank/DDBJ whole genome shotgun (WGS) entry which is preliminary data.</text>
</comment>
<dbReference type="FunFam" id="1.25.40.10:FF:000020">
    <property type="entry name" value="Stress-induced phosphoprotein 1"/>
    <property type="match status" value="1"/>
</dbReference>
<feature type="compositionally biased region" description="Pro residues" evidence="6">
    <location>
        <begin position="218"/>
        <end position="227"/>
    </location>
</feature>
<evidence type="ECO:0000256" key="2">
    <source>
        <dbReference type="ARBA" id="ARBA00022490"/>
    </source>
</evidence>
<dbReference type="PROSITE" id="PS50293">
    <property type="entry name" value="TPR_REGION"/>
    <property type="match status" value="1"/>
</dbReference>
<dbReference type="Pfam" id="PF00515">
    <property type="entry name" value="TPR_1"/>
    <property type="match status" value="1"/>
</dbReference>
<dbReference type="Pfam" id="PF13424">
    <property type="entry name" value="TPR_12"/>
    <property type="match status" value="1"/>
</dbReference>
<dbReference type="InterPro" id="IPR011990">
    <property type="entry name" value="TPR-like_helical_dom_sf"/>
</dbReference>
<evidence type="ECO:0000256" key="4">
    <source>
        <dbReference type="ARBA" id="ARBA00022803"/>
    </source>
</evidence>
<feature type="repeat" description="TPR" evidence="5">
    <location>
        <begin position="72"/>
        <end position="105"/>
    </location>
</feature>
<protein>
    <submittedName>
        <fullName evidence="8">Hsp90 cochaperone</fullName>
    </submittedName>
</protein>
<dbReference type="PANTHER" id="PTHR22904:SF523">
    <property type="entry name" value="STRESS-INDUCED-PHOSPHOPROTEIN 1"/>
    <property type="match status" value="1"/>
</dbReference>
<dbReference type="InterPro" id="IPR019734">
    <property type="entry name" value="TPR_rpt"/>
</dbReference>
<keyword evidence="3" id="KW-0677">Repeat</keyword>
<feature type="domain" description="STI1" evidence="7">
    <location>
        <begin position="525"/>
        <end position="564"/>
    </location>
</feature>
<evidence type="ECO:0000313" key="9">
    <source>
        <dbReference type="Proteomes" id="UP001140094"/>
    </source>
</evidence>
<evidence type="ECO:0000256" key="3">
    <source>
        <dbReference type="ARBA" id="ARBA00022737"/>
    </source>
</evidence>
<dbReference type="Pfam" id="PF13414">
    <property type="entry name" value="TPR_11"/>
    <property type="match status" value="1"/>
</dbReference>
<dbReference type="OrthoDB" id="2423701at2759"/>
<feature type="repeat" description="TPR" evidence="5">
    <location>
        <begin position="328"/>
        <end position="361"/>
    </location>
</feature>
<dbReference type="Proteomes" id="UP001140094">
    <property type="component" value="Unassembled WGS sequence"/>
</dbReference>
<dbReference type="Gene3D" id="1.10.260.100">
    <property type="match status" value="2"/>
</dbReference>
<dbReference type="EMBL" id="JANBUO010000210">
    <property type="protein sequence ID" value="KAJ2806240.1"/>
    <property type="molecule type" value="Genomic_DNA"/>
</dbReference>
<dbReference type="GO" id="GO:0005737">
    <property type="term" value="C:cytoplasm"/>
    <property type="evidence" value="ECO:0007669"/>
    <property type="project" value="UniProtKB-SubCell"/>
</dbReference>
<keyword evidence="4 5" id="KW-0802">TPR repeat</keyword>
<evidence type="ECO:0000259" key="7">
    <source>
        <dbReference type="SMART" id="SM00727"/>
    </source>
</evidence>
<feature type="repeat" description="TPR" evidence="5">
    <location>
        <begin position="253"/>
        <end position="286"/>
    </location>
</feature>
<dbReference type="SUPFAM" id="SSF48452">
    <property type="entry name" value="TPR-like"/>
    <property type="match status" value="3"/>
</dbReference>
<feature type="region of interest" description="Disordered" evidence="6">
    <location>
        <begin position="202"/>
        <end position="261"/>
    </location>
</feature>
<name>A0A9W8HZ01_9FUNG</name>
<dbReference type="PROSITE" id="PS50005">
    <property type="entry name" value="TPR"/>
    <property type="match status" value="5"/>
</dbReference>
<feature type="domain" description="STI1" evidence="7">
    <location>
        <begin position="141"/>
        <end position="180"/>
    </location>
</feature>
<feature type="compositionally biased region" description="Basic and acidic residues" evidence="6">
    <location>
        <begin position="245"/>
        <end position="257"/>
    </location>
</feature>
<feature type="repeat" description="TPR" evidence="5">
    <location>
        <begin position="388"/>
        <end position="421"/>
    </location>
</feature>
<evidence type="ECO:0000256" key="1">
    <source>
        <dbReference type="ARBA" id="ARBA00004496"/>
    </source>
</evidence>
<dbReference type="GO" id="GO:0051879">
    <property type="term" value="F:Hsp90 protein binding"/>
    <property type="evidence" value="ECO:0007669"/>
    <property type="project" value="TreeGrafter"/>
</dbReference>
<dbReference type="SMART" id="SM00028">
    <property type="entry name" value="TPR"/>
    <property type="match status" value="9"/>
</dbReference>
<evidence type="ECO:0000256" key="6">
    <source>
        <dbReference type="SAM" id="MobiDB-lite"/>
    </source>
</evidence>
<dbReference type="FunFam" id="1.10.260.100:FF:000002">
    <property type="entry name" value="Stress-induced-phosphoprotein 1 (Hsp70/Hsp90-organizing)"/>
    <property type="match status" value="1"/>
</dbReference>